<keyword evidence="4" id="KW-0597">Phosphoprotein</keyword>
<dbReference type="Gene3D" id="3.30.710.10">
    <property type="entry name" value="Potassium Channel Kv1.1, Chain A"/>
    <property type="match status" value="1"/>
</dbReference>
<dbReference type="GO" id="GO:0009862">
    <property type="term" value="P:systemic acquired resistance, salicylic acid mediated signaling pathway"/>
    <property type="evidence" value="ECO:0007669"/>
    <property type="project" value="InterPro"/>
</dbReference>
<keyword evidence="22" id="KW-1185">Reference proteome</keyword>
<evidence type="ECO:0008006" key="23">
    <source>
        <dbReference type="Google" id="ProtNLM"/>
    </source>
</evidence>
<evidence type="ECO:0000259" key="20">
    <source>
        <dbReference type="PROSITE" id="PS52046"/>
    </source>
</evidence>
<keyword evidence="7 17" id="KW-0863">Zinc-finger</keyword>
<dbReference type="Pfam" id="PF12313">
    <property type="entry name" value="NPR1_like_C"/>
    <property type="match status" value="1"/>
</dbReference>
<keyword evidence="6" id="KW-0677">Repeat</keyword>
<dbReference type="Proteomes" id="UP000836841">
    <property type="component" value="Chromosome 7"/>
</dbReference>
<evidence type="ECO:0000256" key="4">
    <source>
        <dbReference type="ARBA" id="ARBA00022553"/>
    </source>
</evidence>
<dbReference type="InterPro" id="IPR011333">
    <property type="entry name" value="SKP1/BTB/POZ_sf"/>
</dbReference>
<keyword evidence="3" id="KW-0963">Cytoplasm</keyword>
<keyword evidence="11" id="KW-0862">Zinc</keyword>
<keyword evidence="8" id="KW-0833">Ubl conjugation pathway</keyword>
<dbReference type="InterPro" id="IPR000210">
    <property type="entry name" value="BTB/POZ_dom"/>
</dbReference>
<dbReference type="GO" id="GO:0031347">
    <property type="term" value="P:regulation of defense response"/>
    <property type="evidence" value="ECO:0007669"/>
    <property type="project" value="UniProtKB-ARBA"/>
</dbReference>
<dbReference type="PROSITE" id="PS50297">
    <property type="entry name" value="ANK_REP_REGION"/>
    <property type="match status" value="1"/>
</dbReference>
<dbReference type="GO" id="GO:0042742">
    <property type="term" value="P:defense response to bacterium"/>
    <property type="evidence" value="ECO:0007669"/>
    <property type="project" value="UniProtKB-ARBA"/>
</dbReference>
<evidence type="ECO:0000256" key="10">
    <source>
        <dbReference type="ARBA" id="ARBA00022821"/>
    </source>
</evidence>
<evidence type="ECO:0000256" key="7">
    <source>
        <dbReference type="ARBA" id="ARBA00022771"/>
    </source>
</evidence>
<keyword evidence="9" id="KW-0702">S-nitrosylation</keyword>
<feature type="domain" description="C2HC NPR-type" evidence="20">
    <location>
        <begin position="147"/>
        <end position="161"/>
    </location>
</feature>
<keyword evidence="5" id="KW-0479">Metal-binding</keyword>
<evidence type="ECO:0000256" key="6">
    <source>
        <dbReference type="ARBA" id="ARBA00022737"/>
    </source>
</evidence>
<evidence type="ECO:0000256" key="11">
    <source>
        <dbReference type="ARBA" id="ARBA00022833"/>
    </source>
</evidence>
<dbReference type="Pfam" id="PF00651">
    <property type="entry name" value="BTB"/>
    <property type="match status" value="1"/>
</dbReference>
<evidence type="ECO:0000256" key="8">
    <source>
        <dbReference type="ARBA" id="ARBA00022786"/>
    </source>
</evidence>
<dbReference type="GO" id="GO:0045087">
    <property type="term" value="P:innate immune response"/>
    <property type="evidence" value="ECO:0007669"/>
    <property type="project" value="UniProtKB-ARBA"/>
</dbReference>
<proteinExistence type="inferred from homology"/>
<dbReference type="GO" id="GO:0008270">
    <property type="term" value="F:zinc ion binding"/>
    <property type="evidence" value="ECO:0007669"/>
    <property type="project" value="UniProtKB-KW"/>
</dbReference>
<evidence type="ECO:0000256" key="16">
    <source>
        <dbReference type="PROSITE-ProRule" id="PRU00023"/>
    </source>
</evidence>
<evidence type="ECO:0000256" key="13">
    <source>
        <dbReference type="ARBA" id="ARBA00023242"/>
    </source>
</evidence>
<gene>
    <name evidence="21" type="ORF">TAV2_LOCUS22543</name>
</gene>
<evidence type="ECO:0000259" key="19">
    <source>
        <dbReference type="PROSITE" id="PS50097"/>
    </source>
</evidence>
<evidence type="ECO:0000256" key="18">
    <source>
        <dbReference type="SAM" id="MobiDB-lite"/>
    </source>
</evidence>
<sequence>MDTVAGFSDSYEVSNMSTASYLAAPAPTENTESSTVYSSEPLTGPEVSFQLLSNSLESVFESPEDFYSDAKLVLADDREVSFHRCLLSARSPFFKRALAVAGKEHKSAVAKLELKKIATDYEVGFDSVVAVLAYVYCGRVRPPPKGVSECADDNCCHVACRPAVDFMAEVLYLAFVFEIPELVTLYQRHLLDVVDKVIIEDALVILKLANICGQACKKLLDKCREIIVKSNVDIVSLNKSLPQDIVKQIIDVRKELGLEALEPEKHVSNILKALESDDVALVDMLLKEGHTNLDDACALHFAVAYCDVKTATDLLELELADVNHRNPRGYTVLHVAAMRKEPHLIGFLLTKGANASETSSDGRTALLIAKQVTKAAEYSYIPEQGKSSPKGRLCVEILEQPDKRDPFPGDVSPSLAVAADELKTTLIDLENRVQMARCLFPMEAQLAMDIAQMKGTCEFIVTTLEPDCPTGAKRTSPDGYTAPFKILEEHRSRLRALSRTVEFGKRYLPRCSSVLDQIADCEELSILAFVEEETPEERLQKRQRFMEIQETLQEAFNKDKEELGKSSLSASSSSTSKPASTKRSNGKLSRRRRFVLHSASCEFQLQTYQESKCAGSSVHFLTSLDFSSEGGDQRRASARVCSEAAWHSGLTA</sequence>
<evidence type="ECO:0000256" key="14">
    <source>
        <dbReference type="ARBA" id="ARBA00034306"/>
    </source>
</evidence>
<dbReference type="FunFam" id="3.30.710.10:FF:000192">
    <property type="entry name" value="Non-expressor of PR1"/>
    <property type="match status" value="1"/>
</dbReference>
<evidence type="ECO:0000256" key="3">
    <source>
        <dbReference type="ARBA" id="ARBA00022490"/>
    </source>
</evidence>
<evidence type="ECO:0000256" key="2">
    <source>
        <dbReference type="ARBA" id="ARBA00004906"/>
    </source>
</evidence>
<dbReference type="SUPFAM" id="SSF48403">
    <property type="entry name" value="Ankyrin repeat"/>
    <property type="match status" value="1"/>
</dbReference>
<dbReference type="InterPro" id="IPR002110">
    <property type="entry name" value="Ankyrin_rpt"/>
</dbReference>
<dbReference type="PANTHER" id="PTHR46475:SF14">
    <property type="entry name" value="BTB DOMAIN-CONTAINING PROTEIN"/>
    <property type="match status" value="1"/>
</dbReference>
<dbReference type="Pfam" id="PF12796">
    <property type="entry name" value="Ank_2"/>
    <property type="match status" value="1"/>
</dbReference>
<dbReference type="SUPFAM" id="SSF54695">
    <property type="entry name" value="POZ domain"/>
    <property type="match status" value="1"/>
</dbReference>
<dbReference type="GO" id="GO:0016604">
    <property type="term" value="C:nuclear body"/>
    <property type="evidence" value="ECO:0007669"/>
    <property type="project" value="UniProtKB-SubCell"/>
</dbReference>
<organism evidence="21 22">
    <name type="scientific">Thlaspi arvense</name>
    <name type="common">Field penny-cress</name>
    <dbReference type="NCBI Taxonomy" id="13288"/>
    <lineage>
        <taxon>Eukaryota</taxon>
        <taxon>Viridiplantae</taxon>
        <taxon>Streptophyta</taxon>
        <taxon>Embryophyta</taxon>
        <taxon>Tracheophyta</taxon>
        <taxon>Spermatophyta</taxon>
        <taxon>Magnoliopsida</taxon>
        <taxon>eudicotyledons</taxon>
        <taxon>Gunneridae</taxon>
        <taxon>Pentapetalae</taxon>
        <taxon>rosids</taxon>
        <taxon>malvids</taxon>
        <taxon>Brassicales</taxon>
        <taxon>Brassicaceae</taxon>
        <taxon>Thlaspideae</taxon>
        <taxon>Thlaspi</taxon>
    </lineage>
</organism>
<dbReference type="InterPro" id="IPR021094">
    <property type="entry name" value="NPR1/NIM1-like_C"/>
</dbReference>
<evidence type="ECO:0000313" key="22">
    <source>
        <dbReference type="Proteomes" id="UP000836841"/>
    </source>
</evidence>
<keyword evidence="13" id="KW-0539">Nucleus</keyword>
<dbReference type="Pfam" id="PF11900">
    <property type="entry name" value="DUF3420"/>
    <property type="match status" value="1"/>
</dbReference>
<accession>A0AAU9T141</accession>
<dbReference type="PROSITE" id="PS50097">
    <property type="entry name" value="BTB"/>
    <property type="match status" value="1"/>
</dbReference>
<comment type="similarity">
    <text evidence="15">Belongs to the plant 'ANKYRIN-BTB/POZ' family. 'NPR1-like' subfamily.</text>
</comment>
<dbReference type="InterPro" id="IPR044292">
    <property type="entry name" value="NPR"/>
</dbReference>
<dbReference type="FunFam" id="1.25.40.20:FF:000239">
    <property type="entry name" value="BTB/POZ domain and ankyrin repeat-containing protein NPR1"/>
    <property type="match status" value="1"/>
</dbReference>
<feature type="domain" description="BTB" evidence="19">
    <location>
        <begin position="68"/>
        <end position="144"/>
    </location>
</feature>
<name>A0AAU9T141_THLAR</name>
<dbReference type="InterPro" id="IPR057250">
    <property type="entry name" value="Znf_C2HC_NPR-type"/>
</dbReference>
<dbReference type="GO" id="GO:0050832">
    <property type="term" value="P:defense response to fungus"/>
    <property type="evidence" value="ECO:0007669"/>
    <property type="project" value="UniProtKB-ARBA"/>
</dbReference>
<dbReference type="CDD" id="cd18310">
    <property type="entry name" value="BTB_POZ_NPR_plant"/>
    <property type="match status" value="1"/>
</dbReference>
<reference evidence="21 22" key="1">
    <citation type="submission" date="2022-03" db="EMBL/GenBank/DDBJ databases">
        <authorList>
            <person name="Nunn A."/>
            <person name="Chopra R."/>
            <person name="Nunn A."/>
            <person name="Contreras Garrido A."/>
        </authorList>
    </citation>
    <scope>NUCLEOTIDE SEQUENCE [LARGE SCALE GENOMIC DNA]</scope>
</reference>
<evidence type="ECO:0000256" key="12">
    <source>
        <dbReference type="ARBA" id="ARBA00023043"/>
    </source>
</evidence>
<dbReference type="PROSITE" id="PS50088">
    <property type="entry name" value="ANK_REPEAT"/>
    <property type="match status" value="1"/>
</dbReference>
<feature type="repeat" description="ANK" evidence="16">
    <location>
        <begin position="328"/>
        <end position="360"/>
    </location>
</feature>
<evidence type="ECO:0000256" key="1">
    <source>
        <dbReference type="ARBA" id="ARBA00004496"/>
    </source>
</evidence>
<dbReference type="AlphaFoldDB" id="A0AAU9T141"/>
<dbReference type="GO" id="GO:0005737">
    <property type="term" value="C:cytoplasm"/>
    <property type="evidence" value="ECO:0007669"/>
    <property type="project" value="UniProtKB-SubCell"/>
</dbReference>
<comment type="subcellular location">
    <subcellularLocation>
        <location evidence="1">Cytoplasm</location>
    </subcellularLocation>
    <subcellularLocation>
        <location evidence="14">Nucleus</location>
        <location evidence="14">Nuclear body</location>
    </subcellularLocation>
</comment>
<comment type="pathway">
    <text evidence="2">Protein modification; protein ubiquitination.</text>
</comment>
<feature type="modified residue" description="S-nitrosocysteine" evidence="17">
    <location>
        <position position="156"/>
    </location>
</feature>
<evidence type="ECO:0000313" key="21">
    <source>
        <dbReference type="EMBL" id="CAH2077913.1"/>
    </source>
</evidence>
<evidence type="ECO:0000256" key="15">
    <source>
        <dbReference type="ARBA" id="ARBA00044947"/>
    </source>
</evidence>
<dbReference type="PANTHER" id="PTHR46475">
    <property type="entry name" value="REGULATORY PROTEIN NPR3"/>
    <property type="match status" value="1"/>
</dbReference>
<dbReference type="GO" id="GO:2000031">
    <property type="term" value="P:regulation of salicylic acid mediated signaling pathway"/>
    <property type="evidence" value="ECO:0007669"/>
    <property type="project" value="InterPro"/>
</dbReference>
<evidence type="ECO:0000256" key="5">
    <source>
        <dbReference type="ARBA" id="ARBA00022723"/>
    </source>
</evidence>
<evidence type="ECO:0000256" key="9">
    <source>
        <dbReference type="ARBA" id="ARBA00022799"/>
    </source>
</evidence>
<evidence type="ECO:0000256" key="17">
    <source>
        <dbReference type="PROSITE-ProRule" id="PRU01391"/>
    </source>
</evidence>
<dbReference type="InterPro" id="IPR036770">
    <property type="entry name" value="Ankyrin_rpt-contain_sf"/>
</dbReference>
<protein>
    <recommendedName>
        <fullName evidence="23">NPR1</fullName>
    </recommendedName>
</protein>
<feature type="compositionally biased region" description="Low complexity" evidence="18">
    <location>
        <begin position="565"/>
        <end position="583"/>
    </location>
</feature>
<dbReference type="InterPro" id="IPR024228">
    <property type="entry name" value="NPR_central_dom"/>
</dbReference>
<keyword evidence="10" id="KW-0611">Plant defense</keyword>
<dbReference type="SMART" id="SM00225">
    <property type="entry name" value="BTB"/>
    <property type="match status" value="1"/>
</dbReference>
<dbReference type="EMBL" id="OU466863">
    <property type="protein sequence ID" value="CAH2077913.1"/>
    <property type="molecule type" value="Genomic_DNA"/>
</dbReference>
<dbReference type="PROSITE" id="PS52046">
    <property type="entry name" value="ZF_C2HC_NPR"/>
    <property type="match status" value="1"/>
</dbReference>
<keyword evidence="12 16" id="KW-0040">ANK repeat</keyword>
<feature type="region of interest" description="Disordered" evidence="18">
    <location>
        <begin position="559"/>
        <end position="588"/>
    </location>
</feature>
<dbReference type="Gene3D" id="1.25.40.20">
    <property type="entry name" value="Ankyrin repeat-containing domain"/>
    <property type="match status" value="1"/>
</dbReference>
<dbReference type="GO" id="GO:2000022">
    <property type="term" value="P:regulation of jasmonic acid mediated signaling pathway"/>
    <property type="evidence" value="ECO:0007669"/>
    <property type="project" value="InterPro"/>
</dbReference>